<dbReference type="Proteomes" id="UP000623842">
    <property type="component" value="Unassembled WGS sequence"/>
</dbReference>
<dbReference type="InterPro" id="IPR023772">
    <property type="entry name" value="DNA-bd_HTH_TetR-type_CS"/>
</dbReference>
<dbReference type="SUPFAM" id="SSF48498">
    <property type="entry name" value="Tetracyclin repressor-like, C-terminal domain"/>
    <property type="match status" value="1"/>
</dbReference>
<name>A0A919BL05_9GAMM</name>
<evidence type="ECO:0000313" key="7">
    <source>
        <dbReference type="Proteomes" id="UP000623842"/>
    </source>
</evidence>
<organism evidence="6 7">
    <name type="scientific">Thalassotalea marina</name>
    <dbReference type="NCBI Taxonomy" id="1673741"/>
    <lineage>
        <taxon>Bacteria</taxon>
        <taxon>Pseudomonadati</taxon>
        <taxon>Pseudomonadota</taxon>
        <taxon>Gammaproteobacteria</taxon>
        <taxon>Alteromonadales</taxon>
        <taxon>Colwelliaceae</taxon>
        <taxon>Thalassotalea</taxon>
    </lineage>
</organism>
<dbReference type="PROSITE" id="PS50977">
    <property type="entry name" value="HTH_TETR_2"/>
    <property type="match status" value="1"/>
</dbReference>
<reference evidence="6" key="1">
    <citation type="journal article" date="2014" name="Int. J. Syst. Evol. Microbiol.">
        <title>Complete genome sequence of Corynebacterium casei LMG S-19264T (=DSM 44701T), isolated from a smear-ripened cheese.</title>
        <authorList>
            <consortium name="US DOE Joint Genome Institute (JGI-PGF)"/>
            <person name="Walter F."/>
            <person name="Albersmeier A."/>
            <person name="Kalinowski J."/>
            <person name="Ruckert C."/>
        </authorList>
    </citation>
    <scope>NUCLEOTIDE SEQUENCE</scope>
    <source>
        <strain evidence="6">KCTC 42731</strain>
    </source>
</reference>
<dbReference type="Gene3D" id="1.10.357.10">
    <property type="entry name" value="Tetracycline Repressor, domain 2"/>
    <property type="match status" value="1"/>
</dbReference>
<dbReference type="InterPro" id="IPR009057">
    <property type="entry name" value="Homeodomain-like_sf"/>
</dbReference>
<keyword evidence="1" id="KW-0805">Transcription regulation</keyword>
<keyword evidence="2 4" id="KW-0238">DNA-binding</keyword>
<accession>A0A919BL05</accession>
<dbReference type="PRINTS" id="PR00455">
    <property type="entry name" value="HTHTETR"/>
</dbReference>
<dbReference type="PROSITE" id="PS01081">
    <property type="entry name" value="HTH_TETR_1"/>
    <property type="match status" value="1"/>
</dbReference>
<evidence type="ECO:0000256" key="2">
    <source>
        <dbReference type="ARBA" id="ARBA00023125"/>
    </source>
</evidence>
<evidence type="ECO:0000256" key="4">
    <source>
        <dbReference type="PROSITE-ProRule" id="PRU00335"/>
    </source>
</evidence>
<feature type="DNA-binding region" description="H-T-H motif" evidence="4">
    <location>
        <begin position="32"/>
        <end position="51"/>
    </location>
</feature>
<protein>
    <submittedName>
        <fullName evidence="6">TetR family transcriptional regulator</fullName>
    </submittedName>
</protein>
<dbReference type="PANTHER" id="PTHR47506:SF7">
    <property type="entry name" value="TRANSCRIPTIONAL REGULATORY PROTEIN"/>
    <property type="match status" value="1"/>
</dbReference>
<dbReference type="Pfam" id="PF00440">
    <property type="entry name" value="TetR_N"/>
    <property type="match status" value="1"/>
</dbReference>
<sequence>MPWDSNHKNSTKQRILIAAAKLFTRNSFDEISIDDVMKEADLTRGAFYSHFKTKADLYQQSISVAAQQAYEHITSGCGGSPLEIRDRYLQQTYFENNEALCPMASLVSDIRHRDPKIRDTYTQIFAGFVENINQFTNNENLAFQQAASLIGTVALLQTLSDEKIKQKLLDACMADDTLAK</sequence>
<gene>
    <name evidence="6" type="ORF">GCM10017161_25580</name>
</gene>
<dbReference type="GO" id="GO:0003677">
    <property type="term" value="F:DNA binding"/>
    <property type="evidence" value="ECO:0007669"/>
    <property type="project" value="UniProtKB-UniRule"/>
</dbReference>
<dbReference type="Gene3D" id="1.10.10.60">
    <property type="entry name" value="Homeodomain-like"/>
    <property type="match status" value="1"/>
</dbReference>
<evidence type="ECO:0000256" key="3">
    <source>
        <dbReference type="ARBA" id="ARBA00023163"/>
    </source>
</evidence>
<proteinExistence type="predicted"/>
<dbReference type="InterPro" id="IPR036271">
    <property type="entry name" value="Tet_transcr_reg_TetR-rel_C_sf"/>
</dbReference>
<dbReference type="RefSeq" id="WP_189771182.1">
    <property type="nucleotide sequence ID" value="NZ_BNCK01000005.1"/>
</dbReference>
<evidence type="ECO:0000256" key="1">
    <source>
        <dbReference type="ARBA" id="ARBA00023015"/>
    </source>
</evidence>
<evidence type="ECO:0000259" key="5">
    <source>
        <dbReference type="PROSITE" id="PS50977"/>
    </source>
</evidence>
<reference evidence="6" key="2">
    <citation type="submission" date="2020-09" db="EMBL/GenBank/DDBJ databases">
        <authorList>
            <person name="Sun Q."/>
            <person name="Kim S."/>
        </authorList>
    </citation>
    <scope>NUCLEOTIDE SEQUENCE</scope>
    <source>
        <strain evidence="6">KCTC 42731</strain>
    </source>
</reference>
<dbReference type="PANTHER" id="PTHR47506">
    <property type="entry name" value="TRANSCRIPTIONAL REGULATORY PROTEIN"/>
    <property type="match status" value="1"/>
</dbReference>
<comment type="caution">
    <text evidence="6">The sequence shown here is derived from an EMBL/GenBank/DDBJ whole genome shotgun (WGS) entry which is preliminary data.</text>
</comment>
<dbReference type="EMBL" id="BNCK01000005">
    <property type="protein sequence ID" value="GHF96118.1"/>
    <property type="molecule type" value="Genomic_DNA"/>
</dbReference>
<dbReference type="InterPro" id="IPR001647">
    <property type="entry name" value="HTH_TetR"/>
</dbReference>
<keyword evidence="3" id="KW-0804">Transcription</keyword>
<dbReference type="SUPFAM" id="SSF46689">
    <property type="entry name" value="Homeodomain-like"/>
    <property type="match status" value="1"/>
</dbReference>
<feature type="domain" description="HTH tetR-type" evidence="5">
    <location>
        <begin position="9"/>
        <end position="69"/>
    </location>
</feature>
<dbReference type="AlphaFoldDB" id="A0A919BL05"/>
<evidence type="ECO:0000313" key="6">
    <source>
        <dbReference type="EMBL" id="GHF96118.1"/>
    </source>
</evidence>
<keyword evidence="7" id="KW-1185">Reference proteome</keyword>